<accession>A0ABS4EMT7</accession>
<dbReference type="EMBL" id="JAGGJV010000004">
    <property type="protein sequence ID" value="MBP1859245.1"/>
    <property type="molecule type" value="Genomic_DNA"/>
</dbReference>
<dbReference type="Gene3D" id="3.40.50.10440">
    <property type="entry name" value="Dihydroxyacetone kinase, domain 1"/>
    <property type="match status" value="1"/>
</dbReference>
<evidence type="ECO:0000313" key="2">
    <source>
        <dbReference type="EMBL" id="MBP1859245.1"/>
    </source>
</evidence>
<gene>
    <name evidence="2" type="ORF">J2Z75_002757</name>
</gene>
<protein>
    <submittedName>
        <fullName evidence="2">Dihydroxyacetone kinase-like protein</fullName>
        <ecNumber evidence="2">2.7.1.-</ecNumber>
    </submittedName>
</protein>
<keyword evidence="2" id="KW-0808">Transferase</keyword>
<keyword evidence="3" id="KW-1185">Reference proteome</keyword>
<dbReference type="InterPro" id="IPR012736">
    <property type="entry name" value="DhaK_1"/>
</dbReference>
<dbReference type="PANTHER" id="PTHR28629">
    <property type="entry name" value="TRIOKINASE/FMN CYCLASE"/>
    <property type="match status" value="1"/>
</dbReference>
<dbReference type="PROSITE" id="PS51481">
    <property type="entry name" value="DHAK"/>
    <property type="match status" value="1"/>
</dbReference>
<dbReference type="EC" id="2.7.1.-" evidence="2"/>
<name>A0ABS4EMT7_9HYPH</name>
<dbReference type="SUPFAM" id="SSF82549">
    <property type="entry name" value="DAK1/DegV-like"/>
    <property type="match status" value="1"/>
</dbReference>
<dbReference type="Pfam" id="PF02733">
    <property type="entry name" value="Dak1"/>
    <property type="match status" value="1"/>
</dbReference>
<feature type="domain" description="DhaK" evidence="1">
    <location>
        <begin position="7"/>
        <end position="331"/>
    </location>
</feature>
<dbReference type="InterPro" id="IPR004006">
    <property type="entry name" value="DhaK_dom"/>
</dbReference>
<dbReference type="PANTHER" id="PTHR28629:SF4">
    <property type="entry name" value="TRIOKINASE_FMN CYCLASE"/>
    <property type="match status" value="1"/>
</dbReference>
<evidence type="ECO:0000259" key="1">
    <source>
        <dbReference type="PROSITE" id="PS51481"/>
    </source>
</evidence>
<sequence>MKKFMNSAGTLAQDCLEGFVAAHGDLVVFGEGRKHVRRRVLSPAKVAIISGGGAGHEPMHTGFVGHGMLDAACTGHVFTSPTPDQILAAIRETDSGAGTLLIVKNYDGDVMNFEMAAEMAMADGMHRIETVIVNDDIAVERSARGTGRRGVAGTLVVEKIVGAAAQAGVALEELKILGDTVVAATRTMGVALKGTTVPQTTRETFVLGPNEMEVGVGIHGEPGRSRDAVADASSIVALICGHILDDFGSLDGQQVLLFVNGLGGTPLSELYLVFGLARTFLEGRGVVIARSFVGTYVTSLDMAGVSITVTVLDEHLENLWDAPVLTASLRW</sequence>
<dbReference type="InterPro" id="IPR050861">
    <property type="entry name" value="Dihydroxyacetone_Kinase"/>
</dbReference>
<dbReference type="NCBIfam" id="TIGR02363">
    <property type="entry name" value="dhaK1"/>
    <property type="match status" value="1"/>
</dbReference>
<dbReference type="GO" id="GO:0016740">
    <property type="term" value="F:transferase activity"/>
    <property type="evidence" value="ECO:0007669"/>
    <property type="project" value="UniProtKB-KW"/>
</dbReference>
<reference evidence="2 3" key="1">
    <citation type="submission" date="2021-03" db="EMBL/GenBank/DDBJ databases">
        <title>Genomic Encyclopedia of Type Strains, Phase IV (KMG-IV): sequencing the most valuable type-strain genomes for metagenomic binning, comparative biology and taxonomic classification.</title>
        <authorList>
            <person name="Goeker M."/>
        </authorList>
    </citation>
    <scope>NUCLEOTIDE SEQUENCE [LARGE SCALE GENOMIC DNA]</scope>
    <source>
        <strain evidence="2 3">DSM 26427</strain>
    </source>
</reference>
<organism evidence="2 3">
    <name type="scientific">Rhizobium herbae</name>
    <dbReference type="NCBI Taxonomy" id="508661"/>
    <lineage>
        <taxon>Bacteria</taxon>
        <taxon>Pseudomonadati</taxon>
        <taxon>Pseudomonadota</taxon>
        <taxon>Alphaproteobacteria</taxon>
        <taxon>Hyphomicrobiales</taxon>
        <taxon>Rhizobiaceae</taxon>
        <taxon>Rhizobium/Agrobacterium group</taxon>
        <taxon>Rhizobium</taxon>
    </lineage>
</organism>
<evidence type="ECO:0000313" key="3">
    <source>
        <dbReference type="Proteomes" id="UP000823786"/>
    </source>
</evidence>
<dbReference type="Proteomes" id="UP000823786">
    <property type="component" value="Unassembled WGS sequence"/>
</dbReference>
<dbReference type="RefSeq" id="WP_209853159.1">
    <property type="nucleotide sequence ID" value="NZ_JAGGJV010000004.1"/>
</dbReference>
<proteinExistence type="predicted"/>
<comment type="caution">
    <text evidence="2">The sequence shown here is derived from an EMBL/GenBank/DDBJ whole genome shotgun (WGS) entry which is preliminary data.</text>
</comment>
<dbReference type="Gene3D" id="3.30.1180.20">
    <property type="entry name" value="Dihydroxyacetone kinase, domain 2"/>
    <property type="match status" value="1"/>
</dbReference>